<proteinExistence type="predicted"/>
<organism evidence="3 4">
    <name type="scientific">Natronorubrum texcoconense</name>
    <dbReference type="NCBI Taxonomy" id="1095776"/>
    <lineage>
        <taxon>Archaea</taxon>
        <taxon>Methanobacteriati</taxon>
        <taxon>Methanobacteriota</taxon>
        <taxon>Stenosarchaea group</taxon>
        <taxon>Halobacteria</taxon>
        <taxon>Halobacteriales</taxon>
        <taxon>Natrialbaceae</taxon>
        <taxon>Natronorubrum</taxon>
    </lineage>
</organism>
<reference evidence="4" key="1">
    <citation type="submission" date="2016-10" db="EMBL/GenBank/DDBJ databases">
        <authorList>
            <person name="Varghese N."/>
            <person name="Submissions S."/>
        </authorList>
    </citation>
    <scope>NUCLEOTIDE SEQUENCE [LARGE SCALE GENOMIC DNA]</scope>
    <source>
        <strain evidence="4">B4,CECT 8067,JCM 17497</strain>
    </source>
</reference>
<dbReference type="InterPro" id="IPR058428">
    <property type="entry name" value="DUF8115"/>
</dbReference>
<dbReference type="RefSeq" id="WP_090312446.1">
    <property type="nucleotide sequence ID" value="NZ_FNFE01000011.1"/>
</dbReference>
<evidence type="ECO:0000256" key="1">
    <source>
        <dbReference type="SAM" id="MobiDB-lite"/>
    </source>
</evidence>
<accession>A0A1G9H9G8</accession>
<keyword evidence="4" id="KW-1185">Reference proteome</keyword>
<dbReference type="Proteomes" id="UP000198882">
    <property type="component" value="Unassembled WGS sequence"/>
</dbReference>
<evidence type="ECO:0000313" key="4">
    <source>
        <dbReference type="Proteomes" id="UP000198882"/>
    </source>
</evidence>
<feature type="compositionally biased region" description="Basic and acidic residues" evidence="1">
    <location>
        <begin position="1"/>
        <end position="24"/>
    </location>
</feature>
<sequence>MSDDESKAEELLAEAKSKSRHETEPSNQADDETPVLEDAIADAYAELEAGDLHSNLTLRDDNLAALFAGMEATSDLERIGTEAADVLDRDADPSTRADVLRLLVRVGLEEVDGSVLESGKEGRRQFLATDEF</sequence>
<dbReference type="EMBL" id="FNFE01000011">
    <property type="protein sequence ID" value="SDL09527.1"/>
    <property type="molecule type" value="Genomic_DNA"/>
</dbReference>
<name>A0A1G9H9G8_9EURY</name>
<gene>
    <name evidence="3" type="ORF">SAMN04515672_0156</name>
</gene>
<dbReference type="Pfam" id="PF26424">
    <property type="entry name" value="DUF8115"/>
    <property type="match status" value="1"/>
</dbReference>
<dbReference type="STRING" id="1095776.SAMN04515672_0156"/>
<evidence type="ECO:0000259" key="2">
    <source>
        <dbReference type="Pfam" id="PF26424"/>
    </source>
</evidence>
<protein>
    <recommendedName>
        <fullName evidence="2">DUF8115 domain-containing protein</fullName>
    </recommendedName>
</protein>
<feature type="domain" description="DUF8115" evidence="2">
    <location>
        <begin position="1"/>
        <end position="128"/>
    </location>
</feature>
<dbReference type="OrthoDB" id="205478at2157"/>
<dbReference type="AlphaFoldDB" id="A0A1G9H9G8"/>
<evidence type="ECO:0000313" key="3">
    <source>
        <dbReference type="EMBL" id="SDL09527.1"/>
    </source>
</evidence>
<feature type="region of interest" description="Disordered" evidence="1">
    <location>
        <begin position="1"/>
        <end position="35"/>
    </location>
</feature>